<reference evidence="1" key="1">
    <citation type="submission" date="2018-05" db="EMBL/GenBank/DDBJ databases">
        <authorList>
            <person name="Lanie J.A."/>
            <person name="Ng W.-L."/>
            <person name="Kazmierczak K.M."/>
            <person name="Andrzejewski T.M."/>
            <person name="Davidsen T.M."/>
            <person name="Wayne K.J."/>
            <person name="Tettelin H."/>
            <person name="Glass J.I."/>
            <person name="Rusch D."/>
            <person name="Podicherti R."/>
            <person name="Tsui H.-C.T."/>
            <person name="Winkler M.E."/>
        </authorList>
    </citation>
    <scope>NUCLEOTIDE SEQUENCE</scope>
</reference>
<name>A0A382IZJ2_9ZZZZ</name>
<proteinExistence type="predicted"/>
<evidence type="ECO:0008006" key="2">
    <source>
        <dbReference type="Google" id="ProtNLM"/>
    </source>
</evidence>
<dbReference type="AlphaFoldDB" id="A0A382IZJ2"/>
<organism evidence="1">
    <name type="scientific">marine metagenome</name>
    <dbReference type="NCBI Taxonomy" id="408172"/>
    <lineage>
        <taxon>unclassified sequences</taxon>
        <taxon>metagenomes</taxon>
        <taxon>ecological metagenomes</taxon>
    </lineage>
</organism>
<accession>A0A382IZJ2</accession>
<gene>
    <name evidence="1" type="ORF">METZ01_LOCUS257609</name>
</gene>
<sequence length="40" mass="4286">MDTPVIDMHSHVGNESKFGMIGDPELYLSVLDAAGVDRAP</sequence>
<feature type="non-terminal residue" evidence="1">
    <location>
        <position position="40"/>
    </location>
</feature>
<protein>
    <recommendedName>
        <fullName evidence="2">Amidohydrolase-related domain-containing protein</fullName>
    </recommendedName>
</protein>
<dbReference type="EMBL" id="UINC01070533">
    <property type="protein sequence ID" value="SVC04755.1"/>
    <property type="molecule type" value="Genomic_DNA"/>
</dbReference>
<evidence type="ECO:0000313" key="1">
    <source>
        <dbReference type="EMBL" id="SVC04755.1"/>
    </source>
</evidence>